<protein>
    <recommendedName>
        <fullName evidence="5">Parallel beta helix pectate lyase-like protein</fullName>
    </recommendedName>
</protein>
<dbReference type="RefSeq" id="WP_189136176.1">
    <property type="nucleotide sequence ID" value="NZ_BMPV01000002.1"/>
</dbReference>
<keyword evidence="4" id="KW-1185">Reference proteome</keyword>
<feature type="transmembrane region" description="Helical" evidence="2">
    <location>
        <begin position="29"/>
        <end position="50"/>
    </location>
</feature>
<proteinExistence type="predicted"/>
<comment type="caution">
    <text evidence="3">The sequence shown here is derived from an EMBL/GenBank/DDBJ whole genome shotgun (WGS) entry which is preliminary data.</text>
</comment>
<evidence type="ECO:0000256" key="1">
    <source>
        <dbReference type="SAM" id="MobiDB-lite"/>
    </source>
</evidence>
<feature type="region of interest" description="Disordered" evidence="1">
    <location>
        <begin position="1"/>
        <end position="21"/>
    </location>
</feature>
<evidence type="ECO:0000313" key="4">
    <source>
        <dbReference type="Proteomes" id="UP000319213"/>
    </source>
</evidence>
<dbReference type="Proteomes" id="UP000319213">
    <property type="component" value="Unassembled WGS sequence"/>
</dbReference>
<dbReference type="InterPro" id="IPR012334">
    <property type="entry name" value="Pectin_lyas_fold"/>
</dbReference>
<organism evidence="3 4">
    <name type="scientific">Thermopolyspora flexuosa</name>
    <dbReference type="NCBI Taxonomy" id="103836"/>
    <lineage>
        <taxon>Bacteria</taxon>
        <taxon>Bacillati</taxon>
        <taxon>Actinomycetota</taxon>
        <taxon>Actinomycetes</taxon>
        <taxon>Streptosporangiales</taxon>
        <taxon>Streptosporangiaceae</taxon>
        <taxon>Thermopolyspora</taxon>
    </lineage>
</organism>
<dbReference type="AlphaFoldDB" id="A0A543J3A3"/>
<keyword evidence="2" id="KW-0472">Membrane</keyword>
<evidence type="ECO:0008006" key="5">
    <source>
        <dbReference type="Google" id="ProtNLM"/>
    </source>
</evidence>
<sequence length="376" mass="39464">MSPGHRHGDGGGEPWAGVRRSRHRRQPGTWLVVGLVAAALAGVVLAALLITGTSPAAHRDAGPYAAVTSPPGPGDASPTPAEPVPSREETATEAAETPAATPASVTSTEQPVPPTPAPSRRKCPGHPTPACTGVPPGTRLTTLPLNVDGAAYEVTEPGTVLDGVHIPGDLLIRADGVVIRNSRIDGGVSNEYRLRRYSFTITDSTVGPATGCLTAPGIGEARFTALRVHVRGHGDGFHASGDDIVIRDSYVKLCSNPGDHSDGIQTYKTGKGLIFDHNTVDQRYAKDITAPIFITDEGAEDVIVTRNLVMGGTYSIQVKNVSGRAVVRDNRLVDGSWVYGPVEADCATIEWSGNTLVTIDEDYRITRTVGPLHCAT</sequence>
<keyword evidence="2" id="KW-0812">Transmembrane</keyword>
<dbReference type="InterPro" id="IPR011050">
    <property type="entry name" value="Pectin_lyase_fold/virulence"/>
</dbReference>
<feature type="compositionally biased region" description="Basic and acidic residues" evidence="1">
    <location>
        <begin position="1"/>
        <end position="10"/>
    </location>
</feature>
<evidence type="ECO:0000256" key="2">
    <source>
        <dbReference type="SAM" id="Phobius"/>
    </source>
</evidence>
<dbReference type="Gene3D" id="2.160.20.10">
    <property type="entry name" value="Single-stranded right-handed beta-helix, Pectin lyase-like"/>
    <property type="match status" value="1"/>
</dbReference>
<reference evidence="3 4" key="1">
    <citation type="submission" date="2019-06" db="EMBL/GenBank/DDBJ databases">
        <title>Sequencing the genomes of 1000 actinobacteria strains.</title>
        <authorList>
            <person name="Klenk H.-P."/>
        </authorList>
    </citation>
    <scope>NUCLEOTIDE SEQUENCE [LARGE SCALE GENOMIC DNA]</scope>
    <source>
        <strain evidence="3 4">DSM 43186</strain>
    </source>
</reference>
<gene>
    <name evidence="3" type="ORF">FHX40_4065</name>
</gene>
<dbReference type="SUPFAM" id="SSF51126">
    <property type="entry name" value="Pectin lyase-like"/>
    <property type="match status" value="1"/>
</dbReference>
<feature type="region of interest" description="Disordered" evidence="1">
    <location>
        <begin position="55"/>
        <end position="138"/>
    </location>
</feature>
<dbReference type="EMBL" id="VFPQ01000001">
    <property type="protein sequence ID" value="TQM77303.1"/>
    <property type="molecule type" value="Genomic_DNA"/>
</dbReference>
<evidence type="ECO:0000313" key="3">
    <source>
        <dbReference type="EMBL" id="TQM77303.1"/>
    </source>
</evidence>
<name>A0A543J3A3_9ACTN</name>
<accession>A0A543J3A3</accession>
<feature type="compositionally biased region" description="Low complexity" evidence="1">
    <location>
        <begin position="92"/>
        <end position="109"/>
    </location>
</feature>
<keyword evidence="2" id="KW-1133">Transmembrane helix</keyword>